<dbReference type="EMBL" id="JAOPGA020001447">
    <property type="protein sequence ID" value="KAL0488517.1"/>
    <property type="molecule type" value="Genomic_DNA"/>
</dbReference>
<dbReference type="InterPro" id="IPR015943">
    <property type="entry name" value="WD40/YVTN_repeat-like_dom_sf"/>
</dbReference>
<dbReference type="SUPFAM" id="SSF82171">
    <property type="entry name" value="DPP6 N-terminal domain-like"/>
    <property type="match status" value="1"/>
</dbReference>
<feature type="region of interest" description="Disordered" evidence="1">
    <location>
        <begin position="1170"/>
        <end position="1206"/>
    </location>
</feature>
<evidence type="ECO:0000313" key="2">
    <source>
        <dbReference type="EMBL" id="KAL0488517.1"/>
    </source>
</evidence>
<dbReference type="Gene3D" id="2.130.10.10">
    <property type="entry name" value="YVTN repeat-like/Quinoprotein amine dehydrogenase"/>
    <property type="match status" value="1"/>
</dbReference>
<keyword evidence="3" id="KW-1185">Reference proteome</keyword>
<organism evidence="2 3">
    <name type="scientific">Acrasis kona</name>
    <dbReference type="NCBI Taxonomy" id="1008807"/>
    <lineage>
        <taxon>Eukaryota</taxon>
        <taxon>Discoba</taxon>
        <taxon>Heterolobosea</taxon>
        <taxon>Tetramitia</taxon>
        <taxon>Eutetramitia</taxon>
        <taxon>Acrasidae</taxon>
        <taxon>Acrasis</taxon>
    </lineage>
</organism>
<dbReference type="Proteomes" id="UP001431209">
    <property type="component" value="Unassembled WGS sequence"/>
</dbReference>
<evidence type="ECO:0000313" key="3">
    <source>
        <dbReference type="Proteomes" id="UP001431209"/>
    </source>
</evidence>
<feature type="compositionally biased region" description="Basic residues" evidence="1">
    <location>
        <begin position="1147"/>
        <end position="1157"/>
    </location>
</feature>
<reference evidence="2 3" key="1">
    <citation type="submission" date="2024-03" db="EMBL/GenBank/DDBJ databases">
        <title>The Acrasis kona genome and developmental transcriptomes reveal deep origins of eukaryotic multicellular pathways.</title>
        <authorList>
            <person name="Sheikh S."/>
            <person name="Fu C.-J."/>
            <person name="Brown M.W."/>
            <person name="Baldauf S.L."/>
        </authorList>
    </citation>
    <scope>NUCLEOTIDE SEQUENCE [LARGE SCALE GENOMIC DNA]</scope>
    <source>
        <strain evidence="2 3">ATCC MYA-3509</strain>
    </source>
</reference>
<name>A0AAW2ZGS8_9EUKA</name>
<feature type="region of interest" description="Disordered" evidence="1">
    <location>
        <begin position="1262"/>
        <end position="1316"/>
    </location>
</feature>
<sequence>MQCMIDVFREESKKQRGVQHHLAWIYKNENEKVLFAAYDHGCYEIRFDGNPKKLTQLGKVDFTQCACSQNGSFVIFSQRDCTVLIWDVKNDKTKTIDYPTQLKGRDNEGREFLHISNDAKQIIIMSSENVAFLCDSSVNVQTKEWIPIPQHFTSDSNITATTVQFDSNLSRGNTCCITFASVQNQSTTTFNKYDFSKTNNTINIPVIIEKDCKPPNGSNIHTCVEMKNVYIQLSSKTLEIETKIIREWIVLPSGIMVDPINILSSWDEQSNMSCIVVNSKSHSLICFYIAKKQSCFLVDYGSVCLRELKTTHPIQRVDWIHGGVACALIDSQGRLSLISRLGNLIWLTDNKSTFKSHFYCYKQNPSITSTQTIHMVTHQNKYEIAVCDDADHYILSLPSMTIYDVLKRYLAQPNYDPNYMDIWSCLCSCIDLNLFVPQISTLLLNLSKRTIQNILKNQNNNNLNIANNDTIYTNYKTFINNTHMWSHQPNHMITSPMITFISEQICHNMITKNLEKKNIYGKIQIIISIQRELEKITKNVQLYNCWLYMAKLILLENQIVDADQLNNEQKIQIMYLDYIIKKIKHLSMYHPNQDPESILTIEENVIMNRITSTKHLKKLISNSPHLQKSLSIKLFIIHLMKCSIHSIFNHVQSMTPFDLLNAGLGEIGIGCIPIDSIPHLNLINILYCTINHKPCWVHSQRGIIFPNVLNSHHQNVDVVISNEELPNYIPIDVGLLSEYVESSLSNESKSVLIRLLLGVAKVEQAIQFCLKDTSQRFRLPNIFLSITKKSHLKQNVMYDKNTSQVDIGAFQVVDANLVESMYTDAVKNALVNDPSDVDNLLQSAEMFVPSGAHRMRILATNALLQNVKRKLSESNPFDRYQIDGSVLIDRIKRIVLRSSTVGDVMEHCIAALVDVISIMVRCNLSDILHEYEKCYRDEIVNKNQTNQIAHAYVEDFHVLCRYMWYIHQVLCMHDMMSSIDPFQSVYKPTSNQPPSPTREEKLLIISRHSLELLSYFDLHNKVLLQGSLLTVLGLLRNPSNVATILQQIDESDIIVSLRRRLDQLKEKSDKYTPVIKQEPFGKPYWNFIHSTIDSLMKEPLRSALLKDHISSADKYQLVAKSVRRMSLKKRPILITPSTPLTPGADHHNHHHSSSIKKSFKIPSIRNLIKKKTSNHHPNHVTKKVNLESSTVLENEDDQQQYGGRERAPSDLMNISVHHHDDDIMVDVGIESEQLQQQKKQQQVNKSKRSRLQTIVREVFQMNAPSSTFNQKQISKSNQKSNQMSSIPPPQQHQLQKSSSLSPSHNNRRSQSLNEVTTFNLKLQNEKLKVNQI</sequence>
<proteinExistence type="predicted"/>
<feature type="compositionally biased region" description="Low complexity" evidence="1">
    <location>
        <begin position="1133"/>
        <end position="1142"/>
    </location>
</feature>
<feature type="region of interest" description="Disordered" evidence="1">
    <location>
        <begin position="1133"/>
        <end position="1157"/>
    </location>
</feature>
<evidence type="ECO:0000256" key="1">
    <source>
        <dbReference type="SAM" id="MobiDB-lite"/>
    </source>
</evidence>
<feature type="compositionally biased region" description="Basic residues" evidence="1">
    <location>
        <begin position="1170"/>
        <end position="1182"/>
    </location>
</feature>
<protein>
    <submittedName>
        <fullName evidence="2">Uncharacterized protein</fullName>
    </submittedName>
</protein>
<accession>A0AAW2ZGS8</accession>
<gene>
    <name evidence="2" type="ORF">AKO1_015722</name>
</gene>
<feature type="compositionally biased region" description="Low complexity" evidence="1">
    <location>
        <begin position="1269"/>
        <end position="1304"/>
    </location>
</feature>
<comment type="caution">
    <text evidence="2">The sequence shown here is derived from an EMBL/GenBank/DDBJ whole genome shotgun (WGS) entry which is preliminary data.</text>
</comment>